<proteinExistence type="predicted"/>
<gene>
    <name evidence="2" type="ORF">LTR78_000672</name>
</gene>
<organism evidence="2 3">
    <name type="scientific">Recurvomyces mirabilis</name>
    <dbReference type="NCBI Taxonomy" id="574656"/>
    <lineage>
        <taxon>Eukaryota</taxon>
        <taxon>Fungi</taxon>
        <taxon>Dikarya</taxon>
        <taxon>Ascomycota</taxon>
        <taxon>Pezizomycotina</taxon>
        <taxon>Dothideomycetes</taxon>
        <taxon>Dothideomycetidae</taxon>
        <taxon>Mycosphaerellales</taxon>
        <taxon>Teratosphaeriaceae</taxon>
        <taxon>Recurvomyces</taxon>
    </lineage>
</organism>
<keyword evidence="1" id="KW-0472">Membrane</keyword>
<reference evidence="2" key="1">
    <citation type="submission" date="2023-07" db="EMBL/GenBank/DDBJ databases">
        <title>Black Yeasts Isolated from many extreme environments.</title>
        <authorList>
            <person name="Coleine C."/>
            <person name="Stajich J.E."/>
            <person name="Selbmann L."/>
        </authorList>
    </citation>
    <scope>NUCLEOTIDE SEQUENCE</scope>
    <source>
        <strain evidence="2">CCFEE 5485</strain>
    </source>
</reference>
<name>A0AAE0WY85_9PEZI</name>
<dbReference type="AlphaFoldDB" id="A0AAE0WY85"/>
<evidence type="ECO:0000313" key="3">
    <source>
        <dbReference type="Proteomes" id="UP001274830"/>
    </source>
</evidence>
<dbReference type="Proteomes" id="UP001274830">
    <property type="component" value="Unassembled WGS sequence"/>
</dbReference>
<dbReference type="PANTHER" id="PTHR41390">
    <property type="entry name" value="CHROMOSOME 7, WHOLE GENOME SHOTGUN SEQUENCE"/>
    <property type="match status" value="1"/>
</dbReference>
<feature type="transmembrane region" description="Helical" evidence="1">
    <location>
        <begin position="80"/>
        <end position="99"/>
    </location>
</feature>
<comment type="caution">
    <text evidence="2">The sequence shown here is derived from an EMBL/GenBank/DDBJ whole genome shotgun (WGS) entry which is preliminary data.</text>
</comment>
<accession>A0AAE0WY85</accession>
<keyword evidence="1" id="KW-0812">Transmembrane</keyword>
<keyword evidence="3" id="KW-1185">Reference proteome</keyword>
<evidence type="ECO:0000313" key="2">
    <source>
        <dbReference type="EMBL" id="KAK3680294.1"/>
    </source>
</evidence>
<evidence type="ECO:0000256" key="1">
    <source>
        <dbReference type="SAM" id="Phobius"/>
    </source>
</evidence>
<dbReference type="PANTHER" id="PTHR41390:SF1">
    <property type="entry name" value="NADH-UBIQUINONE OXIDOREDUCTASE 213 KDA SUBUNIT"/>
    <property type="match status" value="1"/>
</dbReference>
<dbReference type="EMBL" id="JAUTXT010000001">
    <property type="protein sequence ID" value="KAK3680294.1"/>
    <property type="molecule type" value="Genomic_DNA"/>
</dbReference>
<sequence length="207" mass="22387">MEAEEVKRPGILGPSLKVGAACGTLGFLQGGTVGILRGTTPFLFATVSGIQTFSLGYTFWYCRSLLLRTRLAANQKPNDLITVSTLAGGLSGTLLAGLTRGRNSLLPAAIMWSLTGGVGQAAYTKWESKTIEDVSSERSKGFWERIAAKSWSPMKFISNEDYADMLREKVLKLDVEIAVIDDRIEALKAEGVKKEILDQNSEPNPGS</sequence>
<keyword evidence="1" id="KW-1133">Transmembrane helix</keyword>
<protein>
    <submittedName>
        <fullName evidence="2">Uncharacterized protein</fullName>
    </submittedName>
</protein>
<feature type="transmembrane region" description="Helical" evidence="1">
    <location>
        <begin position="42"/>
        <end position="60"/>
    </location>
</feature>